<proteinExistence type="predicted"/>
<protein>
    <submittedName>
        <fullName evidence="2">Uncharacterized protein</fullName>
    </submittedName>
</protein>
<dbReference type="EMBL" id="KN840479">
    <property type="protein sequence ID" value="KIP08454.1"/>
    <property type="molecule type" value="Genomic_DNA"/>
</dbReference>
<evidence type="ECO:0000313" key="2">
    <source>
        <dbReference type="EMBL" id="KIP08454.1"/>
    </source>
</evidence>
<dbReference type="AlphaFoldDB" id="A0A0C3NT91"/>
<evidence type="ECO:0000256" key="1">
    <source>
        <dbReference type="SAM" id="Phobius"/>
    </source>
</evidence>
<keyword evidence="1" id="KW-0472">Membrane</keyword>
<keyword evidence="1" id="KW-0812">Transmembrane</keyword>
<keyword evidence="1" id="KW-1133">Transmembrane helix</keyword>
<dbReference type="Proteomes" id="UP000053257">
    <property type="component" value="Unassembled WGS sequence"/>
</dbReference>
<keyword evidence="3" id="KW-1185">Reference proteome</keyword>
<accession>A0A0C3NT91</accession>
<feature type="transmembrane region" description="Helical" evidence="1">
    <location>
        <begin position="47"/>
        <end position="70"/>
    </location>
</feature>
<evidence type="ECO:0000313" key="3">
    <source>
        <dbReference type="Proteomes" id="UP000053257"/>
    </source>
</evidence>
<gene>
    <name evidence="2" type="ORF">PHLGIDRAFT_377911</name>
</gene>
<dbReference type="HOGENOM" id="CLU_2638900_0_0_1"/>
<organism evidence="2 3">
    <name type="scientific">Phlebiopsis gigantea (strain 11061_1 CR5-6)</name>
    <name type="common">White-rot fungus</name>
    <name type="synonym">Peniophora gigantea</name>
    <dbReference type="NCBI Taxonomy" id="745531"/>
    <lineage>
        <taxon>Eukaryota</taxon>
        <taxon>Fungi</taxon>
        <taxon>Dikarya</taxon>
        <taxon>Basidiomycota</taxon>
        <taxon>Agaricomycotina</taxon>
        <taxon>Agaricomycetes</taxon>
        <taxon>Polyporales</taxon>
        <taxon>Phanerochaetaceae</taxon>
        <taxon>Phlebiopsis</taxon>
    </lineage>
</organism>
<reference evidence="2 3" key="1">
    <citation type="journal article" date="2014" name="PLoS Genet.">
        <title>Analysis of the Phlebiopsis gigantea genome, transcriptome and secretome provides insight into its pioneer colonization strategies of wood.</title>
        <authorList>
            <person name="Hori C."/>
            <person name="Ishida T."/>
            <person name="Igarashi K."/>
            <person name="Samejima M."/>
            <person name="Suzuki H."/>
            <person name="Master E."/>
            <person name="Ferreira P."/>
            <person name="Ruiz-Duenas F.J."/>
            <person name="Held B."/>
            <person name="Canessa P."/>
            <person name="Larrondo L.F."/>
            <person name="Schmoll M."/>
            <person name="Druzhinina I.S."/>
            <person name="Kubicek C.P."/>
            <person name="Gaskell J.A."/>
            <person name="Kersten P."/>
            <person name="St John F."/>
            <person name="Glasner J."/>
            <person name="Sabat G."/>
            <person name="Splinter BonDurant S."/>
            <person name="Syed K."/>
            <person name="Yadav J."/>
            <person name="Mgbeahuruike A.C."/>
            <person name="Kovalchuk A."/>
            <person name="Asiegbu F.O."/>
            <person name="Lackner G."/>
            <person name="Hoffmeister D."/>
            <person name="Rencoret J."/>
            <person name="Gutierrez A."/>
            <person name="Sun H."/>
            <person name="Lindquist E."/>
            <person name="Barry K."/>
            <person name="Riley R."/>
            <person name="Grigoriev I.V."/>
            <person name="Henrissat B."/>
            <person name="Kues U."/>
            <person name="Berka R.M."/>
            <person name="Martinez A.T."/>
            <person name="Covert S.F."/>
            <person name="Blanchette R.A."/>
            <person name="Cullen D."/>
        </authorList>
    </citation>
    <scope>NUCLEOTIDE SEQUENCE [LARGE SCALE GENOMIC DNA]</scope>
    <source>
        <strain evidence="2 3">11061_1 CR5-6</strain>
    </source>
</reference>
<name>A0A0C3NT91_PHLG1</name>
<sequence length="77" mass="8837">MLVHLLLRGRNQGRIYVQKKYRELKRAFAPSQALTLRHHALIAYRGVAGHLMTLPTLAYWFGALLVYFGARRALLMG</sequence>